<evidence type="ECO:0000313" key="2">
    <source>
        <dbReference type="Proteomes" id="UP000078559"/>
    </source>
</evidence>
<dbReference type="SUPFAM" id="SSF52047">
    <property type="entry name" value="RNI-like"/>
    <property type="match status" value="1"/>
</dbReference>
<sequence>MAIPPNLRNDVLKLDTLPNEIIVQIVESLGLDINEPYRTLYEQFFHAEDKWAREAMQKLCLVSRKVGSAAQRALYKDIYVHNQRTLVYLYRSMLERPELGTYTKRVTFDIILGYFADLTPLHLCKGSGFDELWTKQPIEELGNMELNTQLLSVLYFKLLRCTPNLSILESIVLPPPRYKDIGIVSATFMQENSTRPWDDICNWFPYLPKLEILHLMGGEIEGNSLDFVARLCKAFLTLPRVRKMIWSWDDEIWFQNMGYNGNPRNHDPSLRFEKITSLELARTACLPSHLMDICTSFPSLETLSIDRRLHEVIPDDALELVGRRFLSDQLSRLKQLRTLKLGLLYSFNISEILGPTGTLSLISLPKLQTLEVPIGFFVETNPEGEDKVLCPTWVLPKSLRSLTLWVDMRCRNHRKENMVLNAFYKHNVIVLDFLEALCRESPTHFPHLRQVGFHKGVREAMDCVDDPDNYSPPPEYLFYPDVNLHTHHNACEARLESLWDSFEKVGVSFYKVPKRDV</sequence>
<protein>
    <recommendedName>
        <fullName evidence="3">F-box domain-containing protein</fullName>
    </recommendedName>
</protein>
<dbReference type="EMBL" id="KN796113">
    <property type="protein sequence ID" value="KUI63628.1"/>
    <property type="molecule type" value="Genomic_DNA"/>
</dbReference>
<gene>
    <name evidence="1" type="ORF">VM1G_10208</name>
</gene>
<organism evidence="1 2">
    <name type="scientific">Cytospora mali</name>
    <name type="common">Apple Valsa canker fungus</name>
    <name type="synonym">Valsa mali</name>
    <dbReference type="NCBI Taxonomy" id="578113"/>
    <lineage>
        <taxon>Eukaryota</taxon>
        <taxon>Fungi</taxon>
        <taxon>Dikarya</taxon>
        <taxon>Ascomycota</taxon>
        <taxon>Pezizomycotina</taxon>
        <taxon>Sordariomycetes</taxon>
        <taxon>Sordariomycetidae</taxon>
        <taxon>Diaporthales</taxon>
        <taxon>Cytosporaceae</taxon>
        <taxon>Cytospora</taxon>
    </lineage>
</organism>
<proteinExistence type="predicted"/>
<dbReference type="AlphaFoldDB" id="A0A194VI20"/>
<name>A0A194VI20_CYTMA</name>
<accession>A0A194VI20</accession>
<dbReference type="OrthoDB" id="5243191at2759"/>
<keyword evidence="2" id="KW-1185">Reference proteome</keyword>
<dbReference type="Gene3D" id="3.80.10.10">
    <property type="entry name" value="Ribonuclease Inhibitor"/>
    <property type="match status" value="1"/>
</dbReference>
<evidence type="ECO:0000313" key="1">
    <source>
        <dbReference type="EMBL" id="KUI63628.1"/>
    </source>
</evidence>
<dbReference type="InterPro" id="IPR032675">
    <property type="entry name" value="LRR_dom_sf"/>
</dbReference>
<dbReference type="Proteomes" id="UP000078559">
    <property type="component" value="Unassembled WGS sequence"/>
</dbReference>
<reference evidence="1" key="1">
    <citation type="submission" date="2014-12" db="EMBL/GenBank/DDBJ databases">
        <title>Genome Sequence of Valsa Canker Pathogens Uncovers a Specific Adaption of Colonization on Woody Bark.</title>
        <authorList>
            <person name="Yin Z."/>
            <person name="Liu H."/>
            <person name="Gao X."/>
            <person name="Li Z."/>
            <person name="Song N."/>
            <person name="Ke X."/>
            <person name="Dai Q."/>
            <person name="Wu Y."/>
            <person name="Sun Y."/>
            <person name="Xu J.-R."/>
            <person name="Kang Z.K."/>
            <person name="Wang L."/>
            <person name="Huang L."/>
        </authorList>
    </citation>
    <scope>NUCLEOTIDE SEQUENCE [LARGE SCALE GENOMIC DNA]</scope>
    <source>
        <strain evidence="1">03-8</strain>
    </source>
</reference>
<evidence type="ECO:0008006" key="3">
    <source>
        <dbReference type="Google" id="ProtNLM"/>
    </source>
</evidence>